<accession>A0A120MK02</accession>
<evidence type="ECO:0000256" key="2">
    <source>
        <dbReference type="ARBA" id="ARBA00022112"/>
    </source>
</evidence>
<dbReference type="FunFam" id="3.30.70.120:FF:000006">
    <property type="entry name" value="GTP cyclohydrolase 1 type 2 homolog"/>
    <property type="match status" value="1"/>
</dbReference>
<dbReference type="AlphaFoldDB" id="A0A120MK02"/>
<protein>
    <recommendedName>
        <fullName evidence="2 4">GTP cyclohydrolase 1 type 2 homolog</fullName>
    </recommendedName>
</protein>
<dbReference type="InterPro" id="IPR002678">
    <property type="entry name" value="DUF34/NIF3"/>
</dbReference>
<dbReference type="GO" id="GO:0016787">
    <property type="term" value="F:hydrolase activity"/>
    <property type="evidence" value="ECO:0007669"/>
    <property type="project" value="UniProtKB-KW"/>
</dbReference>
<feature type="binding site" evidence="5">
    <location>
        <position position="66"/>
    </location>
    <ligand>
        <name>a divalent metal cation</name>
        <dbReference type="ChEBI" id="CHEBI:60240"/>
        <label>1</label>
    </ligand>
</feature>
<dbReference type="PANTHER" id="PTHR13799:SF14">
    <property type="entry name" value="GTP CYCLOHYDROLASE 1 TYPE 2 HOMOLOG"/>
    <property type="match status" value="1"/>
</dbReference>
<feature type="binding site" evidence="5">
    <location>
        <position position="67"/>
    </location>
    <ligand>
        <name>a divalent metal cation</name>
        <dbReference type="ChEBI" id="CHEBI:60240"/>
        <label>1</label>
    </ligand>
</feature>
<reference evidence="6 8" key="1">
    <citation type="journal article" date="2016" name="Genome Announc.">
        <title>Complete Genome Sequence of the Amino Acid-Fermenting Clostridium propionicum X2 (DSM 1682).</title>
        <authorList>
            <person name="Poehlein A."/>
            <person name="Schlien K."/>
            <person name="Chowdhury N.P."/>
            <person name="Gottschalk G."/>
            <person name="Buckel W."/>
            <person name="Daniel R."/>
        </authorList>
    </citation>
    <scope>NUCLEOTIDE SEQUENCE [LARGE SCALE GENOMIC DNA]</scope>
    <source>
        <strain evidence="6 8">X2</strain>
    </source>
</reference>
<dbReference type="EMBL" id="FQUA01000001">
    <property type="protein sequence ID" value="SHE28895.1"/>
    <property type="molecule type" value="Genomic_DNA"/>
</dbReference>
<evidence type="ECO:0000256" key="4">
    <source>
        <dbReference type="PIRNR" id="PIRNR037489"/>
    </source>
</evidence>
<name>A0A120MK02_ANAPI</name>
<keyword evidence="8" id="KW-1185">Reference proteome</keyword>
<reference evidence="7" key="3">
    <citation type="submission" date="2016-11" db="EMBL/GenBank/DDBJ databases">
        <authorList>
            <person name="Varghese N."/>
            <person name="Submissions S."/>
        </authorList>
    </citation>
    <scope>NUCLEOTIDE SEQUENCE</scope>
    <source>
        <strain evidence="7">DSM 1682</strain>
    </source>
</reference>
<dbReference type="FunFam" id="3.40.1390.30:FF:000001">
    <property type="entry name" value="GTP cyclohydrolase 1 type 2"/>
    <property type="match status" value="1"/>
</dbReference>
<dbReference type="Proteomes" id="UP000184204">
    <property type="component" value="Unassembled WGS sequence"/>
</dbReference>
<dbReference type="GO" id="GO:0046872">
    <property type="term" value="F:metal ion binding"/>
    <property type="evidence" value="ECO:0007669"/>
    <property type="project" value="UniProtKB-UniRule"/>
</dbReference>
<dbReference type="Gene3D" id="3.30.70.120">
    <property type="match status" value="1"/>
</dbReference>
<dbReference type="OrthoDB" id="9792792at2"/>
<feature type="binding site" evidence="5">
    <location>
        <position position="106"/>
    </location>
    <ligand>
        <name>a divalent metal cation</name>
        <dbReference type="ChEBI" id="CHEBI:60240"/>
        <label>1</label>
    </ligand>
</feature>
<dbReference type="InterPro" id="IPR036069">
    <property type="entry name" value="DUF34/NIF3_sf"/>
</dbReference>
<dbReference type="PIRSF" id="PIRSF037489">
    <property type="entry name" value="UCP037489_NIF3_YqfO"/>
    <property type="match status" value="1"/>
</dbReference>
<dbReference type="SUPFAM" id="SSF102705">
    <property type="entry name" value="NIF3 (NGG1p interacting factor 3)-like"/>
    <property type="match status" value="1"/>
</dbReference>
<dbReference type="KEGG" id="cpro:CPRO_01390"/>
<comment type="similarity">
    <text evidence="1 4">Belongs to the GTP cyclohydrolase I type 2/NIF3 family.</text>
</comment>
<dbReference type="EMBL" id="CP014223">
    <property type="protein sequence ID" value="AMJ39763.1"/>
    <property type="molecule type" value="Genomic_DNA"/>
</dbReference>
<feature type="binding site" evidence="5">
    <location>
        <position position="337"/>
    </location>
    <ligand>
        <name>a divalent metal cation</name>
        <dbReference type="ChEBI" id="CHEBI:60240"/>
        <label>1</label>
    </ligand>
</feature>
<sequence>MLATVKDIVTFLEGIAPPNLAESWDNTGLAVGDNEHPVKKVLVALDVIDSVIDEAVEIGADLILTHHPMLLFRKIDRIIKNDALGKRIYKLIENEIAALSAHTNLDVTKGGTNDVLAEIIGLTNVEILKGTYTEELRKIVVYVPQSHLEVVREAMCNAGGGHIGGYSHCTFQTQGEGTFLPLAGASPYIGKEGALEKTAECRLETIALLNKVDGIIEALKAVHPYEEVAYDIYPVEQKGKKEGIGRIGDLEKPMLFSEFAKRLKDKLNIDDILRLVGDPNQEIRRIGLCTGSGVEFMAAAKKQGADLYLTGDLKFHEAQKALEMGLCVGDITHYASEVIIVPILQKALQQEAKEKGWTLEVVCSKVNGQTFWSI</sequence>
<dbReference type="RefSeq" id="WP_066046726.1">
    <property type="nucleotide sequence ID" value="NZ_CP014223.1"/>
</dbReference>
<dbReference type="PANTHER" id="PTHR13799">
    <property type="entry name" value="NGG1 INTERACTING FACTOR 3"/>
    <property type="match status" value="1"/>
</dbReference>
<gene>
    <name evidence="6" type="ORF">CPRO_01390</name>
    <name evidence="7" type="ORF">SAMN02745151_00215</name>
</gene>
<dbReference type="Gene3D" id="3.40.1390.30">
    <property type="entry name" value="NIF3 (NGG1p interacting factor 3)-like"/>
    <property type="match status" value="2"/>
</dbReference>
<evidence type="ECO:0000313" key="9">
    <source>
        <dbReference type="Proteomes" id="UP000184204"/>
    </source>
</evidence>
<keyword evidence="3 4" id="KW-0479">Metal-binding</keyword>
<dbReference type="GO" id="GO:0005737">
    <property type="term" value="C:cytoplasm"/>
    <property type="evidence" value="ECO:0007669"/>
    <property type="project" value="TreeGrafter"/>
</dbReference>
<dbReference type="InterPro" id="IPR015867">
    <property type="entry name" value="N-reg_PII/ATP_PRibTrfase_C"/>
</dbReference>
<dbReference type="NCBIfam" id="TIGR00486">
    <property type="entry name" value="YbgI_SA1388"/>
    <property type="match status" value="1"/>
</dbReference>
<evidence type="ECO:0000256" key="3">
    <source>
        <dbReference type="ARBA" id="ARBA00022723"/>
    </source>
</evidence>
<evidence type="ECO:0000313" key="7">
    <source>
        <dbReference type="EMBL" id="SHE28895.1"/>
    </source>
</evidence>
<proteinExistence type="inferred from homology"/>
<evidence type="ECO:0000313" key="8">
    <source>
        <dbReference type="Proteomes" id="UP000068026"/>
    </source>
</evidence>
<evidence type="ECO:0000313" key="6">
    <source>
        <dbReference type="EMBL" id="AMJ39763.1"/>
    </source>
</evidence>
<feature type="binding site" evidence="5">
    <location>
        <position position="333"/>
    </location>
    <ligand>
        <name>a divalent metal cation</name>
        <dbReference type="ChEBI" id="CHEBI:60240"/>
        <label>1</label>
    </ligand>
</feature>
<keyword evidence="6" id="KW-0378">Hydrolase</keyword>
<dbReference type="Proteomes" id="UP000068026">
    <property type="component" value="Chromosome"/>
</dbReference>
<reference evidence="9" key="4">
    <citation type="submission" date="2016-11" db="EMBL/GenBank/DDBJ databases">
        <authorList>
            <person name="Jaros S."/>
            <person name="Januszkiewicz K."/>
            <person name="Wedrychowicz H."/>
        </authorList>
    </citation>
    <scope>NUCLEOTIDE SEQUENCE [LARGE SCALE GENOMIC DNA]</scope>
    <source>
        <strain evidence="9">DSM 1682</strain>
    </source>
</reference>
<evidence type="ECO:0000256" key="1">
    <source>
        <dbReference type="ARBA" id="ARBA00006964"/>
    </source>
</evidence>
<dbReference type="InterPro" id="IPR017221">
    <property type="entry name" value="DUF34/NIF3_bac"/>
</dbReference>
<organism evidence="7 9">
    <name type="scientific">Anaerotignum propionicum DSM 1682</name>
    <dbReference type="NCBI Taxonomy" id="991789"/>
    <lineage>
        <taxon>Bacteria</taxon>
        <taxon>Bacillati</taxon>
        <taxon>Bacillota</taxon>
        <taxon>Clostridia</taxon>
        <taxon>Lachnospirales</taxon>
        <taxon>Anaerotignaceae</taxon>
        <taxon>Anaerotignum</taxon>
    </lineage>
</organism>
<dbReference type="Pfam" id="PF01784">
    <property type="entry name" value="DUF34_NIF3"/>
    <property type="match status" value="1"/>
</dbReference>
<evidence type="ECO:0000256" key="5">
    <source>
        <dbReference type="PIRSR" id="PIRSR602678-1"/>
    </source>
</evidence>
<reference evidence="8" key="2">
    <citation type="submission" date="2016-01" db="EMBL/GenBank/DDBJ databases">
        <authorList>
            <person name="Poehlein A."/>
            <person name="Schlien K."/>
            <person name="Gottschalk G."/>
            <person name="Buckel W."/>
            <person name="Daniel R."/>
        </authorList>
    </citation>
    <scope>NUCLEOTIDE SEQUENCE [LARGE SCALE GENOMIC DNA]</scope>
    <source>
        <strain evidence="8">X2</strain>
    </source>
</reference>